<keyword evidence="4" id="KW-1185">Reference proteome</keyword>
<name>A0A0K8J4K1_9FIRM</name>
<feature type="region of interest" description="Disordered" evidence="1">
    <location>
        <begin position="127"/>
        <end position="155"/>
    </location>
</feature>
<dbReference type="InterPro" id="IPR046118">
    <property type="entry name" value="DUF6115"/>
</dbReference>
<evidence type="ECO:0000313" key="3">
    <source>
        <dbReference type="EMBL" id="CUH92422.1"/>
    </source>
</evidence>
<dbReference type="KEGG" id="hsd:SD1D_0874"/>
<dbReference type="AlphaFoldDB" id="A0A0K8J4K1"/>
<dbReference type="OrthoDB" id="2086261at2"/>
<dbReference type="Proteomes" id="UP000196053">
    <property type="component" value="Chromosome I"/>
</dbReference>
<evidence type="ECO:0000313" key="4">
    <source>
        <dbReference type="Proteomes" id="UP000196053"/>
    </source>
</evidence>
<dbReference type="Pfam" id="PF19610">
    <property type="entry name" value="DUF6115"/>
    <property type="match status" value="1"/>
</dbReference>
<reference evidence="4" key="1">
    <citation type="submission" date="2015-09" db="EMBL/GenBank/DDBJ databases">
        <authorList>
            <person name="Wibberg D."/>
        </authorList>
    </citation>
    <scope>NUCLEOTIDE SEQUENCE [LARGE SCALE GENOMIC DNA]</scope>
    <source>
        <strain evidence="4">SD1D</strain>
    </source>
</reference>
<gene>
    <name evidence="3" type="ORF">SD1D_0874</name>
</gene>
<accession>A0A0K8J4K1</accession>
<keyword evidence="2" id="KW-0812">Transmembrane</keyword>
<evidence type="ECO:0000256" key="2">
    <source>
        <dbReference type="SAM" id="Phobius"/>
    </source>
</evidence>
<feature type="transmembrane region" description="Helical" evidence="2">
    <location>
        <begin position="6"/>
        <end position="23"/>
    </location>
</feature>
<keyword evidence="2" id="KW-1133">Transmembrane helix</keyword>
<feature type="compositionally biased region" description="Basic and acidic residues" evidence="1">
    <location>
        <begin position="127"/>
        <end position="139"/>
    </location>
</feature>
<dbReference type="RefSeq" id="WP_058257789.1">
    <property type="nucleotide sequence ID" value="NZ_LN879430.1"/>
</dbReference>
<evidence type="ECO:0000256" key="1">
    <source>
        <dbReference type="SAM" id="MobiDB-lite"/>
    </source>
</evidence>
<protein>
    <submittedName>
        <fullName evidence="3">Uncharacterized protein</fullName>
    </submittedName>
</protein>
<dbReference type="EMBL" id="LN879430">
    <property type="protein sequence ID" value="CUH92422.1"/>
    <property type="molecule type" value="Genomic_DNA"/>
</dbReference>
<keyword evidence="2" id="KW-0472">Membrane</keyword>
<proteinExistence type="predicted"/>
<organism evidence="3 4">
    <name type="scientific">Herbinix luporum</name>
    <dbReference type="NCBI Taxonomy" id="1679721"/>
    <lineage>
        <taxon>Bacteria</taxon>
        <taxon>Bacillati</taxon>
        <taxon>Bacillota</taxon>
        <taxon>Clostridia</taxon>
        <taxon>Lachnospirales</taxon>
        <taxon>Lachnospiraceae</taxon>
        <taxon>Herbinix</taxon>
    </lineage>
</organism>
<sequence>MDLLEIVMLLIGILMIILSCTLIKEPEKKGETGSYEINTKDNIFSQKEFDQIKQHHTDKLSLISEEIIEKTEDYLNKLSNEKIMAVSEYSDQILDKINRNHEEVIFLYNMLNNKEKEMKETAIRETVSSKKSDVEEKKVPVKAKKKQVSQGEDSRPVSLNNTEILELYSKGKSIMDISRQLGVGQGEVKLIIDLFKDK</sequence>